<evidence type="ECO:0000313" key="1">
    <source>
        <dbReference type="EMBL" id="GMT16429.1"/>
    </source>
</evidence>
<dbReference type="EMBL" id="BTSY01000002">
    <property type="protein sequence ID" value="GMT16429.1"/>
    <property type="molecule type" value="Genomic_DNA"/>
</dbReference>
<feature type="non-terminal residue" evidence="1">
    <location>
        <position position="1"/>
    </location>
</feature>
<protein>
    <submittedName>
        <fullName evidence="1">Uncharacterized protein</fullName>
    </submittedName>
</protein>
<evidence type="ECO:0000313" key="2">
    <source>
        <dbReference type="Proteomes" id="UP001432322"/>
    </source>
</evidence>
<dbReference type="AlphaFoldDB" id="A0AAV5VAG2"/>
<keyword evidence="2" id="KW-1185">Reference proteome</keyword>
<organism evidence="1 2">
    <name type="scientific">Pristionchus fissidentatus</name>
    <dbReference type="NCBI Taxonomy" id="1538716"/>
    <lineage>
        <taxon>Eukaryota</taxon>
        <taxon>Metazoa</taxon>
        <taxon>Ecdysozoa</taxon>
        <taxon>Nematoda</taxon>
        <taxon>Chromadorea</taxon>
        <taxon>Rhabditida</taxon>
        <taxon>Rhabditina</taxon>
        <taxon>Diplogasteromorpha</taxon>
        <taxon>Diplogasteroidea</taxon>
        <taxon>Neodiplogasteridae</taxon>
        <taxon>Pristionchus</taxon>
    </lineage>
</organism>
<proteinExistence type="predicted"/>
<name>A0AAV5VAG2_9BILA</name>
<sequence>TVNMAGKQREAKEKSARKTPKLVTEIKRVGKHAKSNTDTGIVDITKNVAPRREDIIDERFNEQLKGTLMRVKETLKASFDVIQCRRRYLHSLKAGAPPYKTNVDPATYEQQVEECKLILKRGELKKKYDEGYEKLEKMIENGEMPEILDEDQDTMIEELQERVQEEIDIQDLYWAQEGTVQEFKRTHRSLMNPSAKRTI</sequence>
<gene>
    <name evidence="1" type="ORF">PFISCL1PPCAC_7726</name>
</gene>
<reference evidence="1" key="1">
    <citation type="submission" date="2023-10" db="EMBL/GenBank/DDBJ databases">
        <title>Genome assembly of Pristionchus species.</title>
        <authorList>
            <person name="Yoshida K."/>
            <person name="Sommer R.J."/>
        </authorList>
    </citation>
    <scope>NUCLEOTIDE SEQUENCE</scope>
    <source>
        <strain evidence="1">RS5133</strain>
    </source>
</reference>
<accession>A0AAV5VAG2</accession>
<comment type="caution">
    <text evidence="1">The sequence shown here is derived from an EMBL/GenBank/DDBJ whole genome shotgun (WGS) entry which is preliminary data.</text>
</comment>
<feature type="non-terminal residue" evidence="1">
    <location>
        <position position="199"/>
    </location>
</feature>
<dbReference type="Proteomes" id="UP001432322">
    <property type="component" value="Unassembled WGS sequence"/>
</dbReference>